<organism evidence="8 9">
    <name type="scientific">Thioalkalivibrio sulfidiphilus (strain HL-EbGR7)</name>
    <dbReference type="NCBI Taxonomy" id="396588"/>
    <lineage>
        <taxon>Bacteria</taxon>
        <taxon>Pseudomonadati</taxon>
        <taxon>Pseudomonadota</taxon>
        <taxon>Gammaproteobacteria</taxon>
        <taxon>Chromatiales</taxon>
        <taxon>Ectothiorhodospiraceae</taxon>
        <taxon>Thioalkalivibrio</taxon>
    </lineage>
</organism>
<dbReference type="Proteomes" id="UP000002383">
    <property type="component" value="Chromosome"/>
</dbReference>
<feature type="transmembrane region" description="Helical" evidence="6">
    <location>
        <begin position="12"/>
        <end position="33"/>
    </location>
</feature>
<dbReference type="InterPro" id="IPR032816">
    <property type="entry name" value="VTT_dom"/>
</dbReference>
<evidence type="ECO:0000259" key="7">
    <source>
        <dbReference type="Pfam" id="PF09335"/>
    </source>
</evidence>
<evidence type="ECO:0000313" key="8">
    <source>
        <dbReference type="EMBL" id="ACL71432.1"/>
    </source>
</evidence>
<evidence type="ECO:0000313" key="9">
    <source>
        <dbReference type="Proteomes" id="UP000002383"/>
    </source>
</evidence>
<keyword evidence="2" id="KW-1003">Cell membrane</keyword>
<feature type="domain" description="VTT" evidence="7">
    <location>
        <begin position="25"/>
        <end position="151"/>
    </location>
</feature>
<feature type="transmembrane region" description="Helical" evidence="6">
    <location>
        <begin position="164"/>
        <end position="184"/>
    </location>
</feature>
<gene>
    <name evidence="8" type="ordered locus">Tgr7_0334</name>
</gene>
<comment type="subcellular location">
    <subcellularLocation>
        <location evidence="1">Cell membrane</location>
        <topology evidence="1">Multi-pass membrane protein</topology>
    </subcellularLocation>
</comment>
<keyword evidence="9" id="KW-1185">Reference proteome</keyword>
<evidence type="ECO:0000256" key="4">
    <source>
        <dbReference type="ARBA" id="ARBA00022989"/>
    </source>
</evidence>
<dbReference type="Pfam" id="PF09335">
    <property type="entry name" value="VTT_dom"/>
    <property type="match status" value="1"/>
</dbReference>
<evidence type="ECO:0000256" key="5">
    <source>
        <dbReference type="ARBA" id="ARBA00023136"/>
    </source>
</evidence>
<feature type="transmembrane region" description="Helical" evidence="6">
    <location>
        <begin position="39"/>
        <end position="63"/>
    </location>
</feature>
<proteinExistence type="predicted"/>
<dbReference type="InterPro" id="IPR051311">
    <property type="entry name" value="DedA_domain"/>
</dbReference>
<keyword evidence="5 6" id="KW-0472">Membrane</keyword>
<dbReference type="EMBL" id="CP001339">
    <property type="protein sequence ID" value="ACL71432.1"/>
    <property type="molecule type" value="Genomic_DNA"/>
</dbReference>
<evidence type="ECO:0000256" key="6">
    <source>
        <dbReference type="SAM" id="Phobius"/>
    </source>
</evidence>
<feature type="transmembrane region" description="Helical" evidence="6">
    <location>
        <begin position="131"/>
        <end position="152"/>
    </location>
</feature>
<keyword evidence="3 6" id="KW-0812">Transmembrane</keyword>
<name>B8GUS1_THISH</name>
<dbReference type="STRING" id="396588.Tgr7_0334"/>
<dbReference type="GO" id="GO:0005886">
    <property type="term" value="C:plasma membrane"/>
    <property type="evidence" value="ECO:0007669"/>
    <property type="project" value="UniProtKB-SubCell"/>
</dbReference>
<dbReference type="HOGENOM" id="CLU_044208_1_1_6"/>
<sequence length="196" mass="21454">MAGEAVERLGYVGLGMTMLALAPEFLMPFAGFLANQSQLNLLGVIIAGTVGGTLGSTILYLIARRVGERRVRRFFQRRGRFLLLRESDLDTVLDVYDQHGEILVLAGRFVPTVRSLVSLPAGLLPMPFPRFFLFTLAGTGLWCAVLAVGGYLMGAQWRLLESWLGFYGATVFSLILLAIGLFALQRVKEAVLGSEK</sequence>
<keyword evidence="4 6" id="KW-1133">Transmembrane helix</keyword>
<protein>
    <submittedName>
        <fullName evidence="8">SNARE associated Golgi protein</fullName>
    </submittedName>
</protein>
<evidence type="ECO:0000256" key="3">
    <source>
        <dbReference type="ARBA" id="ARBA00022692"/>
    </source>
</evidence>
<dbReference type="eggNOG" id="COG0586">
    <property type="taxonomic scope" value="Bacteria"/>
</dbReference>
<reference evidence="8 9" key="1">
    <citation type="journal article" date="2011" name="Stand. Genomic Sci.">
        <title>Complete genome sequence of 'Thioalkalivibrio sulfidophilus' HL-EbGr7.</title>
        <authorList>
            <person name="Muyzer G."/>
            <person name="Sorokin D.Y."/>
            <person name="Mavromatis K."/>
            <person name="Lapidus A."/>
            <person name="Clum A."/>
            <person name="Ivanova N."/>
            <person name="Pati A."/>
            <person name="d'Haeseleer P."/>
            <person name="Woyke T."/>
            <person name="Kyrpides N.C."/>
        </authorList>
    </citation>
    <scope>NUCLEOTIDE SEQUENCE [LARGE SCALE GENOMIC DNA]</scope>
    <source>
        <strain evidence="8 9">HL-EbGR7</strain>
    </source>
</reference>
<accession>B8GUS1</accession>
<dbReference type="KEGG" id="tgr:Tgr7_0334"/>
<evidence type="ECO:0000256" key="1">
    <source>
        <dbReference type="ARBA" id="ARBA00004651"/>
    </source>
</evidence>
<dbReference type="AlphaFoldDB" id="B8GUS1"/>
<dbReference type="PANTHER" id="PTHR42709:SF6">
    <property type="entry name" value="UNDECAPRENYL PHOSPHATE TRANSPORTER A"/>
    <property type="match status" value="1"/>
</dbReference>
<dbReference type="PANTHER" id="PTHR42709">
    <property type="entry name" value="ALKALINE PHOSPHATASE LIKE PROTEIN"/>
    <property type="match status" value="1"/>
</dbReference>
<evidence type="ECO:0000256" key="2">
    <source>
        <dbReference type="ARBA" id="ARBA00022475"/>
    </source>
</evidence>